<name>A0A699ZYH2_HAELA</name>
<comment type="caution">
    <text evidence="1">The sequence shown here is derived from an EMBL/GenBank/DDBJ whole genome shotgun (WGS) entry which is preliminary data.</text>
</comment>
<proteinExistence type="predicted"/>
<accession>A0A699ZYH2</accession>
<protein>
    <submittedName>
        <fullName evidence="1">Uncharacterized protein</fullName>
    </submittedName>
</protein>
<evidence type="ECO:0000313" key="2">
    <source>
        <dbReference type="Proteomes" id="UP000485058"/>
    </source>
</evidence>
<sequence>MSPAPGGLGVTAIIAADKSPFKEWARALAGFGAQAALVADSPYYKLLVGRMMGYQERNILHHIQGAI</sequence>
<keyword evidence="2" id="KW-1185">Reference proteome</keyword>
<dbReference type="Proteomes" id="UP000485058">
    <property type="component" value="Unassembled WGS sequence"/>
</dbReference>
<gene>
    <name evidence="1" type="ORF">HaLaN_20960</name>
</gene>
<dbReference type="AlphaFoldDB" id="A0A699ZYH2"/>
<evidence type="ECO:0000313" key="1">
    <source>
        <dbReference type="EMBL" id="GFH23358.1"/>
    </source>
</evidence>
<dbReference type="EMBL" id="BLLF01002253">
    <property type="protein sequence ID" value="GFH23358.1"/>
    <property type="molecule type" value="Genomic_DNA"/>
</dbReference>
<reference evidence="1 2" key="1">
    <citation type="submission" date="2020-02" db="EMBL/GenBank/DDBJ databases">
        <title>Draft genome sequence of Haematococcus lacustris strain NIES-144.</title>
        <authorList>
            <person name="Morimoto D."/>
            <person name="Nakagawa S."/>
            <person name="Yoshida T."/>
            <person name="Sawayama S."/>
        </authorList>
    </citation>
    <scope>NUCLEOTIDE SEQUENCE [LARGE SCALE GENOMIC DNA]</scope>
    <source>
        <strain evidence="1 2">NIES-144</strain>
    </source>
</reference>
<organism evidence="1 2">
    <name type="scientific">Haematococcus lacustris</name>
    <name type="common">Green alga</name>
    <name type="synonym">Haematococcus pluvialis</name>
    <dbReference type="NCBI Taxonomy" id="44745"/>
    <lineage>
        <taxon>Eukaryota</taxon>
        <taxon>Viridiplantae</taxon>
        <taxon>Chlorophyta</taxon>
        <taxon>core chlorophytes</taxon>
        <taxon>Chlorophyceae</taxon>
        <taxon>CS clade</taxon>
        <taxon>Chlamydomonadales</taxon>
        <taxon>Haematococcaceae</taxon>
        <taxon>Haematococcus</taxon>
    </lineage>
</organism>